<dbReference type="OrthoDB" id="10609389at2759"/>
<dbReference type="VEuPathDB" id="FungiDB:BCV72DRAFT_238532"/>
<dbReference type="AlphaFoldDB" id="A0A1X0RFM0"/>
<gene>
    <name evidence="1" type="ORF">BCV72DRAFT_238532</name>
</gene>
<evidence type="ECO:0000313" key="1">
    <source>
        <dbReference type="EMBL" id="ORE10786.1"/>
    </source>
</evidence>
<sequence>MFKHDHLRKALPVLKTDKEVEEEGFERLSLDLPSFHVTEEPESIKKTNDPIVKTRLAERSGPYVARHSIGFDVPGAVHTIMTPRLKTERQLDSKLVVIMGNI</sequence>
<dbReference type="Proteomes" id="UP000242414">
    <property type="component" value="Unassembled WGS sequence"/>
</dbReference>
<protein>
    <submittedName>
        <fullName evidence="1">Uncharacterized protein</fullName>
    </submittedName>
</protein>
<organism evidence="1">
    <name type="scientific">Rhizopus microsporus var. microsporus</name>
    <dbReference type="NCBI Taxonomy" id="86635"/>
    <lineage>
        <taxon>Eukaryota</taxon>
        <taxon>Fungi</taxon>
        <taxon>Fungi incertae sedis</taxon>
        <taxon>Mucoromycota</taxon>
        <taxon>Mucoromycotina</taxon>
        <taxon>Mucoromycetes</taxon>
        <taxon>Mucorales</taxon>
        <taxon>Mucorineae</taxon>
        <taxon>Rhizopodaceae</taxon>
        <taxon>Rhizopus</taxon>
    </lineage>
</organism>
<proteinExistence type="predicted"/>
<dbReference type="EMBL" id="KV921862">
    <property type="protein sequence ID" value="ORE10786.1"/>
    <property type="molecule type" value="Genomic_DNA"/>
</dbReference>
<accession>A0A1X0RFM0</accession>
<name>A0A1X0RFM0_RHIZD</name>
<reference evidence="1" key="1">
    <citation type="journal article" date="2016" name="Proc. Natl. Acad. Sci. U.S.A.">
        <title>Lipid metabolic changes in an early divergent fungus govern the establishment of a mutualistic symbiosis with endobacteria.</title>
        <authorList>
            <person name="Lastovetsky O.A."/>
            <person name="Gaspar M.L."/>
            <person name="Mondo S.J."/>
            <person name="LaButti K.M."/>
            <person name="Sandor L."/>
            <person name="Grigoriev I.V."/>
            <person name="Henry S.A."/>
            <person name="Pawlowska T.E."/>
        </authorList>
    </citation>
    <scope>NUCLEOTIDE SEQUENCE [LARGE SCALE GENOMIC DNA]</scope>
    <source>
        <strain evidence="1">ATCC 52814</strain>
    </source>
</reference>